<reference evidence="2 3" key="1">
    <citation type="submission" date="2014-04" db="EMBL/GenBank/DDBJ databases">
        <title>Evolutionary Origins and Diversification of the Mycorrhizal Mutualists.</title>
        <authorList>
            <consortium name="DOE Joint Genome Institute"/>
            <consortium name="Mycorrhizal Genomics Consortium"/>
            <person name="Kohler A."/>
            <person name="Kuo A."/>
            <person name="Nagy L.G."/>
            <person name="Floudas D."/>
            <person name="Copeland A."/>
            <person name="Barry K.W."/>
            <person name="Cichocki N."/>
            <person name="Veneault-Fourrey C."/>
            <person name="LaButti K."/>
            <person name="Lindquist E.A."/>
            <person name="Lipzen A."/>
            <person name="Lundell T."/>
            <person name="Morin E."/>
            <person name="Murat C."/>
            <person name="Riley R."/>
            <person name="Ohm R."/>
            <person name="Sun H."/>
            <person name="Tunlid A."/>
            <person name="Henrissat B."/>
            <person name="Grigoriev I.V."/>
            <person name="Hibbett D.S."/>
            <person name="Martin F."/>
        </authorList>
    </citation>
    <scope>NUCLEOTIDE SEQUENCE [LARGE SCALE GENOMIC DNA]</scope>
    <source>
        <strain evidence="2 3">MD-312</strain>
    </source>
</reference>
<organism evidence="2 3">
    <name type="scientific">Hydnomerulius pinastri MD-312</name>
    <dbReference type="NCBI Taxonomy" id="994086"/>
    <lineage>
        <taxon>Eukaryota</taxon>
        <taxon>Fungi</taxon>
        <taxon>Dikarya</taxon>
        <taxon>Basidiomycota</taxon>
        <taxon>Agaricomycotina</taxon>
        <taxon>Agaricomycetes</taxon>
        <taxon>Agaricomycetidae</taxon>
        <taxon>Boletales</taxon>
        <taxon>Boletales incertae sedis</taxon>
        <taxon>Leucogyrophana</taxon>
    </lineage>
</organism>
<name>A0A0C9W9G2_9AGAM</name>
<sequence length="456" mass="51633">MNLYPTNSYPAPDNGVDSETMTTLFFQHFPELASGQLSFTPPTRNTPYPPTSSFQFPPFDPTSYPALHVGYPPPTNGAEGDMFAQTLTRHFQFNFAGLQDQENPSSATFQGQDPPAPTLGSDGVPEGTSSDSFTAANPTQQHAEAVSFIRARGITLISRLEEAGADRWVSLCSHLALLAWRNLAFDQFQPRSAEYWEVQLTRVYSEYVWSGKDLENGKRFISSLYILLIIPYISTVNITITQTGKIPQLIATNIDVSTFTNEIIRTLRSDVQRQFISRIGYSSRVIVEDHTPISTDSSFRDRARSWLNWKGTNEGFPYFHEYEPLPGIAKRKVIYFENTHATTFLRAALTINSTSQFFGIYEEVSDAQGYSYFRPYHNSNTALFEFCSASVLTSVEFILNQPNRKANSKWRSESTFRSQLIQSFFRRVLSWQAPASEERLVDAHEIFFESANCTLE</sequence>
<feature type="region of interest" description="Disordered" evidence="1">
    <location>
        <begin position="102"/>
        <end position="137"/>
    </location>
</feature>
<evidence type="ECO:0000313" key="3">
    <source>
        <dbReference type="Proteomes" id="UP000053820"/>
    </source>
</evidence>
<dbReference type="AlphaFoldDB" id="A0A0C9W9G2"/>
<dbReference type="HOGENOM" id="CLU_048304_0_0_1"/>
<accession>A0A0C9W9G2</accession>
<dbReference type="OrthoDB" id="2704193at2759"/>
<keyword evidence="3" id="KW-1185">Reference proteome</keyword>
<feature type="compositionally biased region" description="Polar residues" evidence="1">
    <location>
        <begin position="102"/>
        <end position="111"/>
    </location>
</feature>
<feature type="compositionally biased region" description="Polar residues" evidence="1">
    <location>
        <begin position="127"/>
        <end position="137"/>
    </location>
</feature>
<protein>
    <submittedName>
        <fullName evidence="2">Uncharacterized protein</fullName>
    </submittedName>
</protein>
<gene>
    <name evidence="2" type="ORF">HYDPIDRAFT_33117</name>
</gene>
<proteinExistence type="predicted"/>
<dbReference type="EMBL" id="KN839886">
    <property type="protein sequence ID" value="KIJ59507.1"/>
    <property type="molecule type" value="Genomic_DNA"/>
</dbReference>
<evidence type="ECO:0000256" key="1">
    <source>
        <dbReference type="SAM" id="MobiDB-lite"/>
    </source>
</evidence>
<dbReference type="Proteomes" id="UP000053820">
    <property type="component" value="Unassembled WGS sequence"/>
</dbReference>
<evidence type="ECO:0000313" key="2">
    <source>
        <dbReference type="EMBL" id="KIJ59507.1"/>
    </source>
</evidence>